<dbReference type="PANTHER" id="PTHR22925:SF3">
    <property type="entry name" value="GLYCOSYL HYDROLASE FAMILY PROTEIN 43"/>
    <property type="match status" value="1"/>
</dbReference>
<evidence type="ECO:0000313" key="5">
    <source>
        <dbReference type="EMBL" id="PZQ49555.1"/>
    </source>
</evidence>
<dbReference type="GO" id="GO:0004553">
    <property type="term" value="F:hydrolase activity, hydrolyzing O-glycosyl compounds"/>
    <property type="evidence" value="ECO:0007669"/>
    <property type="project" value="InterPro"/>
</dbReference>
<evidence type="ECO:0000256" key="1">
    <source>
        <dbReference type="ARBA" id="ARBA00009865"/>
    </source>
</evidence>
<evidence type="ECO:0000313" key="6">
    <source>
        <dbReference type="Proteomes" id="UP000249082"/>
    </source>
</evidence>
<dbReference type="CDD" id="cd18826">
    <property type="entry name" value="GH43_CtGH43-like"/>
    <property type="match status" value="1"/>
</dbReference>
<keyword evidence="3 4" id="KW-0326">Glycosidase</keyword>
<sequence>MELNCSKRDFVAALIAATGGVVAPDVFAASLGKTRPASTFLPGQPWLATNGRPIQAHGASLLAVDNTFYLYGENKEFTNGKNDIWTWGIRMYSSTDLYNWTDLGIVIPQQRDNPSSPLYYKNRWDRPHIVYNKQTKKFVCWIKNMSVDQPQTRIVMTADRITGPYEVVHANVTLLGMSAGDFDIAISVEDGKAYQFFERIHKEIICADLTDDYTAITGYYSSHFPRSTIGLVREGPAHFTRNGKHYLITSGTTAYHPNPSEVAVADTFHGPWTELGNLHPGDRSLTSYNSQISSVFKVPFKKDRKR</sequence>
<dbReference type="EMBL" id="QFPX01000060">
    <property type="protein sequence ID" value="PZQ49555.1"/>
    <property type="molecule type" value="Genomic_DNA"/>
</dbReference>
<gene>
    <name evidence="5" type="ORF">DI555_23810</name>
</gene>
<organism evidence="5 6">
    <name type="scientific">Novosphingobium pentaromativorans</name>
    <dbReference type="NCBI Taxonomy" id="205844"/>
    <lineage>
        <taxon>Bacteria</taxon>
        <taxon>Pseudomonadati</taxon>
        <taxon>Pseudomonadota</taxon>
        <taxon>Alphaproteobacteria</taxon>
        <taxon>Sphingomonadales</taxon>
        <taxon>Sphingomonadaceae</taxon>
        <taxon>Novosphingobium</taxon>
    </lineage>
</organism>
<dbReference type="AlphaFoldDB" id="A0A2W5NFK3"/>
<dbReference type="SUPFAM" id="SSF75005">
    <property type="entry name" value="Arabinanase/levansucrase/invertase"/>
    <property type="match status" value="1"/>
</dbReference>
<evidence type="ECO:0000256" key="2">
    <source>
        <dbReference type="ARBA" id="ARBA00022801"/>
    </source>
</evidence>
<dbReference type="Proteomes" id="UP000249082">
    <property type="component" value="Unassembled WGS sequence"/>
</dbReference>
<name>A0A2W5NFK3_9SPHN</name>
<reference evidence="5 6" key="1">
    <citation type="submission" date="2017-08" db="EMBL/GenBank/DDBJ databases">
        <title>Infants hospitalized years apart are colonized by the same room-sourced microbial strains.</title>
        <authorList>
            <person name="Brooks B."/>
            <person name="Olm M.R."/>
            <person name="Firek B.A."/>
            <person name="Baker R."/>
            <person name="Thomas B.C."/>
            <person name="Morowitz M.J."/>
            <person name="Banfield J.F."/>
        </authorList>
    </citation>
    <scope>NUCLEOTIDE SEQUENCE [LARGE SCALE GENOMIC DNA]</scope>
    <source>
        <strain evidence="5">S2_005_002_R2_33</strain>
    </source>
</reference>
<dbReference type="GO" id="GO:0005975">
    <property type="term" value="P:carbohydrate metabolic process"/>
    <property type="evidence" value="ECO:0007669"/>
    <property type="project" value="InterPro"/>
</dbReference>
<accession>A0A2W5NFK3</accession>
<evidence type="ECO:0000256" key="3">
    <source>
        <dbReference type="ARBA" id="ARBA00023295"/>
    </source>
</evidence>
<proteinExistence type="inferred from homology"/>
<comment type="caution">
    <text evidence="5">The sequence shown here is derived from an EMBL/GenBank/DDBJ whole genome shotgun (WGS) entry which is preliminary data.</text>
</comment>
<protein>
    <recommendedName>
        <fullName evidence="7">Glycosyl hydrolase family 43</fullName>
    </recommendedName>
</protein>
<evidence type="ECO:0000256" key="4">
    <source>
        <dbReference type="RuleBase" id="RU361187"/>
    </source>
</evidence>
<dbReference type="PANTHER" id="PTHR22925">
    <property type="entry name" value="GLYCOSYL HYDROLASE 43 FAMILY MEMBER"/>
    <property type="match status" value="1"/>
</dbReference>
<dbReference type="InterPro" id="IPR006710">
    <property type="entry name" value="Glyco_hydro_43"/>
</dbReference>
<dbReference type="Pfam" id="PF04616">
    <property type="entry name" value="Glyco_hydro_43"/>
    <property type="match status" value="1"/>
</dbReference>
<dbReference type="InterPro" id="IPR023296">
    <property type="entry name" value="Glyco_hydro_beta-prop_sf"/>
</dbReference>
<evidence type="ECO:0008006" key="7">
    <source>
        <dbReference type="Google" id="ProtNLM"/>
    </source>
</evidence>
<keyword evidence="2 4" id="KW-0378">Hydrolase</keyword>
<dbReference type="Gene3D" id="2.115.10.20">
    <property type="entry name" value="Glycosyl hydrolase domain, family 43"/>
    <property type="match status" value="1"/>
</dbReference>
<comment type="similarity">
    <text evidence="1 4">Belongs to the glycosyl hydrolase 43 family.</text>
</comment>